<reference evidence="1 2" key="1">
    <citation type="submission" date="2020-04" db="EMBL/GenBank/DDBJ databases">
        <title>Perkinsus olseni comparative genomics.</title>
        <authorList>
            <person name="Bogema D.R."/>
        </authorList>
    </citation>
    <scope>NUCLEOTIDE SEQUENCE [LARGE SCALE GENOMIC DNA]</scope>
    <source>
        <strain evidence="1">ATCC PRA-179</strain>
    </source>
</reference>
<evidence type="ECO:0000313" key="2">
    <source>
        <dbReference type="Proteomes" id="UP000570595"/>
    </source>
</evidence>
<proteinExistence type="predicted"/>
<evidence type="ECO:0000313" key="1">
    <source>
        <dbReference type="EMBL" id="KAF4663082.1"/>
    </source>
</evidence>
<dbReference type="EMBL" id="JABAHT010000151">
    <property type="protein sequence ID" value="KAF4663082.1"/>
    <property type="molecule type" value="Genomic_DNA"/>
</dbReference>
<comment type="caution">
    <text evidence="1">The sequence shown here is derived from an EMBL/GenBank/DDBJ whole genome shotgun (WGS) entry which is preliminary data.</text>
</comment>
<gene>
    <name evidence="1" type="ORF">FOZ61_001951</name>
</gene>
<dbReference type="AlphaFoldDB" id="A0A7J6LUU6"/>
<sequence length="275" mass="29656">MCLNSTVVDVEKRRSLEGNFNMVGLVDASPSEANLRALSNHKGSSFEGRMYEVPTSDCKGGCGCRTDSQIVLYGEHGEVSAAVCAQICNTTDDCPPPQEAWDGVLGCAPFGRCYLKCGSQWSCLTGGSCISVPAFEDKACMYWLHYFQPAQLVSRPTNVSSVELNAGGAPGGGSYRKPLDHRKDHRKDGCECNTEEYIIGYNDKHEIAYGVCADACAIASECDSFGTATVACKLSHCYIKCRWSHVHCTYLQNCLSGGICADLPAFEDGACMSEL</sequence>
<accession>A0A7J6LUU6</accession>
<organism evidence="1 2">
    <name type="scientific">Perkinsus olseni</name>
    <name type="common">Perkinsus atlanticus</name>
    <dbReference type="NCBI Taxonomy" id="32597"/>
    <lineage>
        <taxon>Eukaryota</taxon>
        <taxon>Sar</taxon>
        <taxon>Alveolata</taxon>
        <taxon>Perkinsozoa</taxon>
        <taxon>Perkinsea</taxon>
        <taxon>Perkinsida</taxon>
        <taxon>Perkinsidae</taxon>
        <taxon>Perkinsus</taxon>
    </lineage>
</organism>
<dbReference type="Proteomes" id="UP000570595">
    <property type="component" value="Unassembled WGS sequence"/>
</dbReference>
<name>A0A7J6LUU6_PEROL</name>
<protein>
    <submittedName>
        <fullName evidence="1">Uncharacterized protein</fullName>
    </submittedName>
</protein>